<protein>
    <submittedName>
        <fullName evidence="1">Uncharacterized protein</fullName>
    </submittedName>
</protein>
<gene>
    <name evidence="1" type="ORF">METZ01_LOCUS241310</name>
</gene>
<feature type="non-terminal residue" evidence="1">
    <location>
        <position position="33"/>
    </location>
</feature>
<evidence type="ECO:0000313" key="1">
    <source>
        <dbReference type="EMBL" id="SVB88456.1"/>
    </source>
</evidence>
<sequence>MSTEQQKYYSCTKCQNNGYKTGAIRTNGSGISR</sequence>
<accession>A0A382HME3</accession>
<proteinExistence type="predicted"/>
<name>A0A382HME3_9ZZZZ</name>
<dbReference type="AlphaFoldDB" id="A0A382HME3"/>
<organism evidence="1">
    <name type="scientific">marine metagenome</name>
    <dbReference type="NCBI Taxonomy" id="408172"/>
    <lineage>
        <taxon>unclassified sequences</taxon>
        <taxon>metagenomes</taxon>
        <taxon>ecological metagenomes</taxon>
    </lineage>
</organism>
<reference evidence="1" key="1">
    <citation type="submission" date="2018-05" db="EMBL/GenBank/DDBJ databases">
        <authorList>
            <person name="Lanie J.A."/>
            <person name="Ng W.-L."/>
            <person name="Kazmierczak K.M."/>
            <person name="Andrzejewski T.M."/>
            <person name="Davidsen T.M."/>
            <person name="Wayne K.J."/>
            <person name="Tettelin H."/>
            <person name="Glass J.I."/>
            <person name="Rusch D."/>
            <person name="Podicherti R."/>
            <person name="Tsui H.-C.T."/>
            <person name="Winkler M.E."/>
        </authorList>
    </citation>
    <scope>NUCLEOTIDE SEQUENCE</scope>
</reference>
<dbReference type="EMBL" id="UINC01062139">
    <property type="protein sequence ID" value="SVB88456.1"/>
    <property type="molecule type" value="Genomic_DNA"/>
</dbReference>